<name>A0A3D8ICN5_9HELI</name>
<dbReference type="Proteomes" id="UP000256379">
    <property type="component" value="Unassembled WGS sequence"/>
</dbReference>
<organism evidence="2 3">
    <name type="scientific">Helicobacter didelphidarum</name>
    <dbReference type="NCBI Taxonomy" id="2040648"/>
    <lineage>
        <taxon>Bacteria</taxon>
        <taxon>Pseudomonadati</taxon>
        <taxon>Campylobacterota</taxon>
        <taxon>Epsilonproteobacteria</taxon>
        <taxon>Campylobacterales</taxon>
        <taxon>Helicobacteraceae</taxon>
        <taxon>Helicobacter</taxon>
    </lineage>
</organism>
<evidence type="ECO:0000313" key="3">
    <source>
        <dbReference type="Proteomes" id="UP000256379"/>
    </source>
</evidence>
<reference evidence="2 3" key="1">
    <citation type="submission" date="2018-04" db="EMBL/GenBank/DDBJ databases">
        <title>Novel Campyloabacter and Helicobacter Species and Strains.</title>
        <authorList>
            <person name="Mannion A.J."/>
            <person name="Shen Z."/>
            <person name="Fox J.G."/>
        </authorList>
    </citation>
    <scope>NUCLEOTIDE SEQUENCE [LARGE SCALE GENOMIC DNA]</scope>
    <source>
        <strain evidence="2 3">MIT 17-337</strain>
    </source>
</reference>
<dbReference type="RefSeq" id="WP_115543653.1">
    <property type="nucleotide sequence ID" value="NZ_NXLQ01000027.1"/>
</dbReference>
<evidence type="ECO:0000313" key="2">
    <source>
        <dbReference type="EMBL" id="RDU62927.1"/>
    </source>
</evidence>
<sequence length="130" mass="15310">MSLLDRVIHNLDEQYKGVEYHENLIKDIKNHIHILLNSKLDDCMSMNALGLPDISQANLDSGEFAVFMAREIQSLLQQYENRIILLSISYDNSLSPWQLSFDIRCYFSDDRFSEFNIHITFRNNRYCEVS</sequence>
<keyword evidence="3" id="KW-1185">Reference proteome</keyword>
<comment type="caution">
    <text evidence="2">The sequence shown here is derived from an EMBL/GenBank/DDBJ whole genome shotgun (WGS) entry which is preliminary data.</text>
</comment>
<dbReference type="InterPro" id="IPR007048">
    <property type="entry name" value="IraD/Gp25-like"/>
</dbReference>
<dbReference type="OrthoDB" id="5356850at2"/>
<dbReference type="AlphaFoldDB" id="A0A3D8ICN5"/>
<dbReference type="InterPro" id="IPR017737">
    <property type="entry name" value="TssE1-like"/>
</dbReference>
<evidence type="ECO:0000259" key="1">
    <source>
        <dbReference type="Pfam" id="PF04965"/>
    </source>
</evidence>
<protein>
    <submittedName>
        <fullName evidence="2">Type VI secretion system baseplate subunit TssE</fullName>
    </submittedName>
</protein>
<accession>A0A3D8ICN5</accession>
<gene>
    <name evidence="2" type="primary">tssE</name>
    <name evidence="2" type="ORF">CQA53_08910</name>
</gene>
<feature type="domain" description="IraD/Gp25-like" evidence="1">
    <location>
        <begin position="24"/>
        <end position="106"/>
    </location>
</feature>
<dbReference type="Pfam" id="PF04965">
    <property type="entry name" value="GPW_gp25"/>
    <property type="match status" value="1"/>
</dbReference>
<dbReference type="SUPFAM" id="SSF160719">
    <property type="entry name" value="gpW/gp25-like"/>
    <property type="match status" value="1"/>
</dbReference>
<proteinExistence type="predicted"/>
<dbReference type="Gene3D" id="3.10.450.40">
    <property type="match status" value="1"/>
</dbReference>
<dbReference type="EMBL" id="NXLQ01000027">
    <property type="protein sequence ID" value="RDU62927.1"/>
    <property type="molecule type" value="Genomic_DNA"/>
</dbReference>
<dbReference type="NCBIfam" id="TIGR03357">
    <property type="entry name" value="VI_zyme"/>
    <property type="match status" value="1"/>
</dbReference>